<dbReference type="EC" id="2.3.2.31" evidence="6"/>
<protein>
    <recommendedName>
        <fullName evidence="6">RBR-type E3 ubiquitin transferase</fullName>
        <ecNumber evidence="6">2.3.2.31</ecNumber>
    </recommendedName>
</protein>
<comment type="function">
    <text evidence="3">Might act as an E3 ubiquitin-protein ligase, or as part of E3 complex, which accepts ubiquitin from specific E2 ubiquitin-conjugating enzymes and then transfers it to substrates.</text>
</comment>
<feature type="compositionally biased region" description="Acidic residues" evidence="14">
    <location>
        <begin position="1"/>
        <end position="23"/>
    </location>
</feature>
<feature type="region of interest" description="Disordered" evidence="14">
    <location>
        <begin position="1"/>
        <end position="26"/>
    </location>
</feature>
<reference evidence="17 18" key="1">
    <citation type="submission" date="2018-02" db="EMBL/GenBank/DDBJ databases">
        <title>Draft genome of wild Prunus yedoensis var. nudiflora.</title>
        <authorList>
            <person name="Baek S."/>
            <person name="Kim J.-H."/>
            <person name="Choi K."/>
            <person name="Kim G.-B."/>
            <person name="Cho A."/>
            <person name="Jang H."/>
            <person name="Shin C.-H."/>
            <person name="Yu H.-J."/>
            <person name="Mun J.-H."/>
        </authorList>
    </citation>
    <scope>NUCLEOTIDE SEQUENCE [LARGE SCALE GENOMIC DNA]</scope>
    <source>
        <strain evidence="18">cv. Jeju island</strain>
        <tissue evidence="17">Leaf</tissue>
    </source>
</reference>
<feature type="domain" description="RING-type" evidence="15">
    <location>
        <begin position="122"/>
        <end position="166"/>
    </location>
</feature>
<comment type="pathway">
    <text evidence="4">Protein modification; protein ubiquitination.</text>
</comment>
<evidence type="ECO:0000256" key="5">
    <source>
        <dbReference type="ARBA" id="ARBA00005884"/>
    </source>
</evidence>
<dbReference type="FunFam" id="3.30.40.10:FF:000019">
    <property type="entry name" value="RBR-type E3 ubiquitin transferase"/>
    <property type="match status" value="1"/>
</dbReference>
<evidence type="ECO:0000259" key="15">
    <source>
        <dbReference type="PROSITE" id="PS50089"/>
    </source>
</evidence>
<dbReference type="GO" id="GO:0008270">
    <property type="term" value="F:zinc ion binding"/>
    <property type="evidence" value="ECO:0007669"/>
    <property type="project" value="UniProtKB-KW"/>
</dbReference>
<evidence type="ECO:0000256" key="12">
    <source>
        <dbReference type="ARBA" id="ARBA00022833"/>
    </source>
</evidence>
<comment type="caution">
    <text evidence="17">The sequence shown here is derived from an EMBL/GenBank/DDBJ whole genome shotgun (WGS) entry which is preliminary data.</text>
</comment>
<dbReference type="InterPro" id="IPR013083">
    <property type="entry name" value="Znf_RING/FYVE/PHD"/>
</dbReference>
<evidence type="ECO:0000256" key="10">
    <source>
        <dbReference type="ARBA" id="ARBA00022771"/>
    </source>
</evidence>
<dbReference type="EMBL" id="PJQY01000048">
    <property type="protein sequence ID" value="PQQ19993.1"/>
    <property type="molecule type" value="Genomic_DNA"/>
</dbReference>
<keyword evidence="18" id="KW-1185">Reference proteome</keyword>
<dbReference type="AlphaFoldDB" id="A0A314ZNG5"/>
<dbReference type="GO" id="GO:0016567">
    <property type="term" value="P:protein ubiquitination"/>
    <property type="evidence" value="ECO:0007669"/>
    <property type="project" value="InterPro"/>
</dbReference>
<comment type="similarity">
    <text evidence="5">Belongs to the RBR family. Ariadne subfamily.</text>
</comment>
<dbReference type="CDD" id="cd23141">
    <property type="entry name" value="RING-HC_ARI6-like"/>
    <property type="match status" value="1"/>
</dbReference>
<dbReference type="Proteomes" id="UP000250321">
    <property type="component" value="Unassembled WGS sequence"/>
</dbReference>
<dbReference type="InterPro" id="IPR001841">
    <property type="entry name" value="Znf_RING"/>
</dbReference>
<evidence type="ECO:0000256" key="13">
    <source>
        <dbReference type="PROSITE-ProRule" id="PRU00175"/>
    </source>
</evidence>
<evidence type="ECO:0000256" key="7">
    <source>
        <dbReference type="ARBA" id="ARBA00022679"/>
    </source>
</evidence>
<evidence type="ECO:0000256" key="3">
    <source>
        <dbReference type="ARBA" id="ARBA00003976"/>
    </source>
</evidence>
<dbReference type="STRING" id="2094558.A0A314ZNG5"/>
<evidence type="ECO:0000256" key="11">
    <source>
        <dbReference type="ARBA" id="ARBA00022786"/>
    </source>
</evidence>
<keyword evidence="11" id="KW-0833">Ubl conjugation pathway</keyword>
<dbReference type="PANTHER" id="PTHR11685">
    <property type="entry name" value="RBR FAMILY RING FINGER AND IBR DOMAIN-CONTAINING"/>
    <property type="match status" value="1"/>
</dbReference>
<dbReference type="SUPFAM" id="SSF57850">
    <property type="entry name" value="RING/U-box"/>
    <property type="match status" value="1"/>
</dbReference>
<evidence type="ECO:0000256" key="9">
    <source>
        <dbReference type="ARBA" id="ARBA00022737"/>
    </source>
</evidence>
<dbReference type="InterPro" id="IPR031127">
    <property type="entry name" value="E3_UB_ligase_RBR"/>
</dbReference>
<evidence type="ECO:0000256" key="4">
    <source>
        <dbReference type="ARBA" id="ARBA00004906"/>
    </source>
</evidence>
<evidence type="ECO:0000256" key="8">
    <source>
        <dbReference type="ARBA" id="ARBA00022723"/>
    </source>
</evidence>
<comment type="cofactor">
    <cofactor evidence="2">
        <name>Zn(2+)</name>
        <dbReference type="ChEBI" id="CHEBI:29105"/>
    </cofactor>
</comment>
<gene>
    <name evidence="17" type="ORF">Pyn_12203</name>
</gene>
<evidence type="ECO:0000256" key="14">
    <source>
        <dbReference type="SAM" id="MobiDB-lite"/>
    </source>
</evidence>
<evidence type="ECO:0000256" key="6">
    <source>
        <dbReference type="ARBA" id="ARBA00012251"/>
    </source>
</evidence>
<evidence type="ECO:0000259" key="16">
    <source>
        <dbReference type="PROSITE" id="PS51873"/>
    </source>
</evidence>
<keyword evidence="10 13" id="KW-0863">Zinc-finger</keyword>
<feature type="domain" description="RING-type" evidence="16">
    <location>
        <begin position="118"/>
        <end position="225"/>
    </location>
</feature>
<dbReference type="PROSITE" id="PS51873">
    <property type="entry name" value="TRIAD"/>
    <property type="match status" value="1"/>
</dbReference>
<keyword evidence="8" id="KW-0479">Metal-binding</keyword>
<organism evidence="17 18">
    <name type="scientific">Prunus yedoensis var. nudiflora</name>
    <dbReference type="NCBI Taxonomy" id="2094558"/>
    <lineage>
        <taxon>Eukaryota</taxon>
        <taxon>Viridiplantae</taxon>
        <taxon>Streptophyta</taxon>
        <taxon>Embryophyta</taxon>
        <taxon>Tracheophyta</taxon>
        <taxon>Spermatophyta</taxon>
        <taxon>Magnoliopsida</taxon>
        <taxon>eudicotyledons</taxon>
        <taxon>Gunneridae</taxon>
        <taxon>Pentapetalae</taxon>
        <taxon>rosids</taxon>
        <taxon>fabids</taxon>
        <taxon>Rosales</taxon>
        <taxon>Rosaceae</taxon>
        <taxon>Amygdaloideae</taxon>
        <taxon>Amygdaleae</taxon>
        <taxon>Prunus</taxon>
    </lineage>
</organism>
<dbReference type="InterPro" id="IPR044066">
    <property type="entry name" value="TRIAD_supradom"/>
</dbReference>
<dbReference type="PROSITE" id="PS50089">
    <property type="entry name" value="ZF_RING_2"/>
    <property type="match status" value="1"/>
</dbReference>
<dbReference type="Gene3D" id="3.30.40.10">
    <property type="entry name" value="Zinc/RING finger domain, C3HC4 (zinc finger)"/>
    <property type="match status" value="1"/>
</dbReference>
<evidence type="ECO:0000256" key="1">
    <source>
        <dbReference type="ARBA" id="ARBA00001798"/>
    </source>
</evidence>
<dbReference type="GO" id="GO:0061630">
    <property type="term" value="F:ubiquitin protein ligase activity"/>
    <property type="evidence" value="ECO:0007669"/>
    <property type="project" value="UniProtKB-EC"/>
</dbReference>
<keyword evidence="9" id="KW-0677">Repeat</keyword>
<keyword evidence="12" id="KW-0862">Zinc</keyword>
<dbReference type="OrthoDB" id="10009520at2759"/>
<proteinExistence type="inferred from homology"/>
<keyword evidence="7" id="KW-0808">Transferase</keyword>
<accession>A0A314ZNG5</accession>
<evidence type="ECO:0000313" key="18">
    <source>
        <dbReference type="Proteomes" id="UP000250321"/>
    </source>
</evidence>
<evidence type="ECO:0000256" key="2">
    <source>
        <dbReference type="ARBA" id="ARBA00001947"/>
    </source>
</evidence>
<name>A0A314ZNG5_PRUYE</name>
<evidence type="ECO:0000313" key="17">
    <source>
        <dbReference type="EMBL" id="PQQ19993.1"/>
    </source>
</evidence>
<sequence length="225" mass="25166">MDSEDDMHDANDVESMDDDEGFYSDEMGMDYYGSDDDIDVDFGEDNEGIKRIEASRAENNFIILKESDIKQRQEEDITSVWYGRSVSEVHEAWFADEDRVRKTFGLLKKPVVQLPSSRELTCGICFEAFHRGSIRSAACGHPFCCACWEGYIRTSISDGPGCLILRCPDPSCGAAVGQDMILCWFLMKITGSTLGCALVHGQIMVRGQVVSMLVTAMKQLSKREL</sequence>
<comment type="catalytic activity">
    <reaction evidence="1">
        <text>[E2 ubiquitin-conjugating enzyme]-S-ubiquitinyl-L-cysteine + [acceptor protein]-L-lysine = [E2 ubiquitin-conjugating enzyme]-L-cysteine + [acceptor protein]-N(6)-ubiquitinyl-L-lysine.</text>
        <dbReference type="EC" id="2.3.2.31"/>
    </reaction>
</comment>